<dbReference type="EMBL" id="DTCK01000041">
    <property type="protein sequence ID" value="HGQ36437.1"/>
    <property type="molecule type" value="Genomic_DNA"/>
</dbReference>
<reference evidence="6" key="1">
    <citation type="journal article" date="2020" name="mSystems">
        <title>Genome- and Community-Level Interaction Insights into Carbon Utilization and Element Cycling Functions of Hydrothermarchaeota in Hydrothermal Sediment.</title>
        <authorList>
            <person name="Zhou Z."/>
            <person name="Liu Y."/>
            <person name="Xu W."/>
            <person name="Pan J."/>
            <person name="Luo Z.H."/>
            <person name="Li M."/>
        </authorList>
    </citation>
    <scope>NUCLEOTIDE SEQUENCE [LARGE SCALE GENOMIC DNA]</scope>
    <source>
        <strain evidence="6">SpSt-637</strain>
        <strain evidence="5">SpSt-667</strain>
    </source>
</reference>
<organism evidence="6">
    <name type="scientific">Ignisphaera aggregans</name>
    <dbReference type="NCBI Taxonomy" id="334771"/>
    <lineage>
        <taxon>Archaea</taxon>
        <taxon>Thermoproteota</taxon>
        <taxon>Thermoprotei</taxon>
        <taxon>Desulfurococcales</taxon>
        <taxon>Desulfurococcaceae</taxon>
        <taxon>Ignisphaera</taxon>
    </lineage>
</organism>
<name>A0A7C4NK64_9CREN</name>
<gene>
    <name evidence="4" type="primary">rps6e</name>
    <name evidence="6" type="ORF">ENU08_00665</name>
    <name evidence="5" type="ORF">ENU41_07170</name>
</gene>
<dbReference type="GO" id="GO:0005840">
    <property type="term" value="C:ribosome"/>
    <property type="evidence" value="ECO:0007669"/>
    <property type="project" value="UniProtKB-KW"/>
</dbReference>
<evidence type="ECO:0000256" key="1">
    <source>
        <dbReference type="ARBA" id="ARBA00009312"/>
    </source>
</evidence>
<dbReference type="InterPro" id="IPR001377">
    <property type="entry name" value="Ribosomal_eS6"/>
</dbReference>
<comment type="caution">
    <text evidence="6">The sequence shown here is derived from an EMBL/GenBank/DDBJ whole genome shotgun (WGS) entry which is preliminary data.</text>
</comment>
<dbReference type="PROSITE" id="PS00578">
    <property type="entry name" value="RIBOSOMAL_S6E"/>
    <property type="match status" value="1"/>
</dbReference>
<keyword evidence="2 4" id="KW-0689">Ribosomal protein</keyword>
<proteinExistence type="inferred from homology"/>
<accession>A0A7C4NK64</accession>
<dbReference type="GO" id="GO:0003735">
    <property type="term" value="F:structural constituent of ribosome"/>
    <property type="evidence" value="ECO:0007669"/>
    <property type="project" value="InterPro"/>
</dbReference>
<dbReference type="InterPro" id="IPR020924">
    <property type="entry name" value="Ribosomal_eS6_arc"/>
</dbReference>
<dbReference type="PANTHER" id="PTHR11502">
    <property type="entry name" value="40S RIBOSOMAL PROTEIN S6"/>
    <property type="match status" value="1"/>
</dbReference>
<dbReference type="AlphaFoldDB" id="A0A7C4NK64"/>
<evidence type="ECO:0000256" key="4">
    <source>
        <dbReference type="HAMAP-Rule" id="MF_00512"/>
    </source>
</evidence>
<sequence>MPEFVVVVSDPRIKNLRVAPVKVIGLDDLEYTDKHKEQRILPNVRLSQQILDVINPPLGVVVVRIWKNKATREKVNLVAKAVVDNSIDVMTVGVPLAFLTDKVGSSQVIGEVFAASAFQVRVSEDVASKLIGLRIGNKVDGRLIGFPNVTLEVRGGADLAGFPMRADVDGAVKKYLLLSSGVGFKPKKKGERRRKLIRGNTISPDIVQINTVVIA</sequence>
<protein>
    <recommendedName>
        <fullName evidence="4">Small ribosomal subunit protein eS6</fullName>
    </recommendedName>
</protein>
<dbReference type="HAMAP" id="MF_00512">
    <property type="entry name" value="Ribosomal_eS6"/>
    <property type="match status" value="1"/>
</dbReference>
<dbReference type="Pfam" id="PF01092">
    <property type="entry name" value="Ribosomal_S6e"/>
    <property type="match status" value="1"/>
</dbReference>
<evidence type="ECO:0000313" key="6">
    <source>
        <dbReference type="EMBL" id="HGQ63749.1"/>
    </source>
</evidence>
<dbReference type="EMBL" id="DTBD01000006">
    <property type="protein sequence ID" value="HGQ63749.1"/>
    <property type="molecule type" value="Genomic_DNA"/>
</dbReference>
<comment type="similarity">
    <text evidence="1 4">Belongs to the eukaryotic ribosomal protein eS6 family.</text>
</comment>
<evidence type="ECO:0000256" key="3">
    <source>
        <dbReference type="ARBA" id="ARBA00023274"/>
    </source>
</evidence>
<dbReference type="GO" id="GO:0006412">
    <property type="term" value="P:translation"/>
    <property type="evidence" value="ECO:0007669"/>
    <property type="project" value="UniProtKB-UniRule"/>
</dbReference>
<keyword evidence="3 4" id="KW-0687">Ribonucleoprotein</keyword>
<dbReference type="GO" id="GO:1990904">
    <property type="term" value="C:ribonucleoprotein complex"/>
    <property type="evidence" value="ECO:0007669"/>
    <property type="project" value="UniProtKB-KW"/>
</dbReference>
<evidence type="ECO:0000313" key="5">
    <source>
        <dbReference type="EMBL" id="HGQ36437.1"/>
    </source>
</evidence>
<dbReference type="SMART" id="SM01405">
    <property type="entry name" value="Ribosomal_S6e"/>
    <property type="match status" value="1"/>
</dbReference>
<dbReference type="InterPro" id="IPR018282">
    <property type="entry name" value="Ribosomal_eS6_CS"/>
</dbReference>
<evidence type="ECO:0000256" key="2">
    <source>
        <dbReference type="ARBA" id="ARBA00022980"/>
    </source>
</evidence>